<dbReference type="GO" id="GO:0051116">
    <property type="term" value="F:cobaltochelatase activity"/>
    <property type="evidence" value="ECO:0007669"/>
    <property type="project" value="UniProtKB-EC"/>
</dbReference>
<dbReference type="PANTHER" id="PTHR42759:SF1">
    <property type="entry name" value="MAGNESIUM-CHELATASE SUBUNIT CHLD"/>
    <property type="match status" value="1"/>
</dbReference>
<dbReference type="SUPFAM" id="SSF52540">
    <property type="entry name" value="P-loop containing nucleoside triphosphate hydrolases"/>
    <property type="match status" value="1"/>
</dbReference>
<dbReference type="InterPro" id="IPR011704">
    <property type="entry name" value="ATPase_dyneun-rel_AAA"/>
</dbReference>
<dbReference type="Gene3D" id="3.40.50.300">
    <property type="entry name" value="P-loop containing nucleotide triphosphate hydrolases"/>
    <property type="match status" value="1"/>
</dbReference>
<reference evidence="3" key="1">
    <citation type="submission" date="2015-10" db="EMBL/GenBank/DDBJ databases">
        <authorList>
            <person name="Gilbert D.G."/>
        </authorList>
    </citation>
    <scope>NUCLEOTIDE SEQUENCE</scope>
</reference>
<dbReference type="PANTHER" id="PTHR42759">
    <property type="entry name" value="MOXR FAMILY PROTEIN"/>
    <property type="match status" value="1"/>
</dbReference>
<evidence type="ECO:0000256" key="1">
    <source>
        <dbReference type="SAM" id="MobiDB-lite"/>
    </source>
</evidence>
<dbReference type="Pfam" id="PF07728">
    <property type="entry name" value="AAA_5"/>
    <property type="match status" value="1"/>
</dbReference>
<organism evidence="3">
    <name type="scientific">hydrothermal vent metagenome</name>
    <dbReference type="NCBI Taxonomy" id="652676"/>
    <lineage>
        <taxon>unclassified sequences</taxon>
        <taxon>metagenomes</taxon>
        <taxon>ecological metagenomes</taxon>
    </lineage>
</organism>
<accession>A0A170PRD6</accession>
<dbReference type="Pfam" id="PF12556">
    <property type="entry name" value="CobS_N"/>
    <property type="match status" value="1"/>
</dbReference>
<proteinExistence type="predicted"/>
<keyword evidence="3" id="KW-0436">Ligase</keyword>
<dbReference type="InterPro" id="IPR027417">
    <property type="entry name" value="P-loop_NTPase"/>
</dbReference>
<evidence type="ECO:0000313" key="3">
    <source>
        <dbReference type="EMBL" id="CUS52420.1"/>
    </source>
</evidence>
<feature type="domain" description="AAA+ ATPase" evidence="2">
    <location>
        <begin position="76"/>
        <end position="222"/>
    </location>
</feature>
<gene>
    <name evidence="3" type="ORF">MGWOODY_XGa2571</name>
</gene>
<dbReference type="EMBL" id="CZRL01000082">
    <property type="protein sequence ID" value="CUS52420.1"/>
    <property type="molecule type" value="Genomic_DNA"/>
</dbReference>
<dbReference type="InterPro" id="IPR003593">
    <property type="entry name" value="AAA+_ATPase"/>
</dbReference>
<name>A0A170PRD6_9ZZZZ</name>
<dbReference type="InterPro" id="IPR050764">
    <property type="entry name" value="CbbQ/NirQ/NorQ/GpvN"/>
</dbReference>
<evidence type="ECO:0000259" key="2">
    <source>
        <dbReference type="SMART" id="SM00382"/>
    </source>
</evidence>
<dbReference type="GO" id="GO:0016887">
    <property type="term" value="F:ATP hydrolysis activity"/>
    <property type="evidence" value="ECO:0007669"/>
    <property type="project" value="InterPro"/>
</dbReference>
<feature type="region of interest" description="Disordered" evidence="1">
    <location>
        <begin position="1"/>
        <end position="25"/>
    </location>
</feature>
<dbReference type="InterPro" id="IPR025865">
    <property type="entry name" value="CobS_N_dom"/>
</dbReference>
<dbReference type="SMART" id="SM00382">
    <property type="entry name" value="AAA"/>
    <property type="match status" value="1"/>
</dbReference>
<protein>
    <submittedName>
        <fullName evidence="3">Aerobic cobaltochelatase CobS subunit</fullName>
        <ecNumber evidence="3">6.6.1.2</ecNumber>
    </submittedName>
</protein>
<dbReference type="AlphaFoldDB" id="A0A170PRD6"/>
<dbReference type="EC" id="6.6.1.2" evidence="3"/>
<dbReference type="GO" id="GO:0005524">
    <property type="term" value="F:ATP binding"/>
    <property type="evidence" value="ECO:0007669"/>
    <property type="project" value="InterPro"/>
</dbReference>
<sequence length="343" mass="38045">MTDTDTSNISEVPERTASSLPVGGPTEEVGTSELFGFNSVLRVPAFAERSKHVPEIDPAYCFHRETTLAILSGFMHNRRVLIQGYHGTGKSTHIEQVAARLNWPCIRLNLDSNVTRVDLIGKDSIVLEQGLQVTRFRPGILSWALERPVALVFDEYDAGRPDVMFVIQQVLELDGRLTLLDQSRVIQPHPNFRLFGTANTVGLGDATGLYFGTQQLNQGQMDRWSIVATLNYLSIEEEVDMVLANVPSRQTEQGRELVSSMVTLAGLTRTAFAAGEIATVMSPRTVITWLQNLEIFDDMILSFQYAFLNKSDVEDRPVIAELFQRCLGEDLPESLASTVTSGP</sequence>
<feature type="compositionally biased region" description="Polar residues" evidence="1">
    <location>
        <begin position="1"/>
        <end position="10"/>
    </location>
</feature>